<feature type="region of interest" description="Disordered" evidence="4">
    <location>
        <begin position="60"/>
        <end position="88"/>
    </location>
</feature>
<keyword evidence="3" id="KW-0256">Endoplasmic reticulum</keyword>
<dbReference type="Gene3D" id="1.10.287.110">
    <property type="entry name" value="DnaJ domain"/>
    <property type="match status" value="1"/>
</dbReference>
<dbReference type="PANTHER" id="PTHR44140:SF2">
    <property type="entry name" value="LD25575P"/>
    <property type="match status" value="1"/>
</dbReference>
<dbReference type="RefSeq" id="WP_289545253.1">
    <property type="nucleotide sequence ID" value="NZ_JAUDDZ010000009.1"/>
</dbReference>
<evidence type="ECO:0000256" key="5">
    <source>
        <dbReference type="SAM" id="Phobius"/>
    </source>
</evidence>
<dbReference type="SMART" id="SM00271">
    <property type="entry name" value="DnaJ"/>
    <property type="match status" value="1"/>
</dbReference>
<evidence type="ECO:0000256" key="4">
    <source>
        <dbReference type="SAM" id="MobiDB-lite"/>
    </source>
</evidence>
<feature type="domain" description="J" evidence="6">
    <location>
        <begin position="5"/>
        <end position="66"/>
    </location>
</feature>
<keyword evidence="8" id="KW-1185">Reference proteome</keyword>
<protein>
    <submittedName>
        <fullName evidence="7">J domain-containing protein</fullName>
    </submittedName>
</protein>
<dbReference type="SUPFAM" id="SSF46565">
    <property type="entry name" value="Chaperone J-domain"/>
    <property type="match status" value="1"/>
</dbReference>
<evidence type="ECO:0000313" key="7">
    <source>
        <dbReference type="EMBL" id="MDM8275235.1"/>
    </source>
</evidence>
<keyword evidence="5" id="KW-1133">Transmembrane helix</keyword>
<dbReference type="InterPro" id="IPR001623">
    <property type="entry name" value="DnaJ_domain"/>
</dbReference>
<feature type="transmembrane region" description="Helical" evidence="5">
    <location>
        <begin position="123"/>
        <end position="140"/>
    </location>
</feature>
<accession>A0ABT7V9Q3</accession>
<evidence type="ECO:0000256" key="2">
    <source>
        <dbReference type="ARBA" id="ARBA00022729"/>
    </source>
</evidence>
<dbReference type="InterPro" id="IPR051727">
    <property type="entry name" value="DnaJ_C3_Co-chaperones"/>
</dbReference>
<dbReference type="Pfam" id="PF00226">
    <property type="entry name" value="DnaJ"/>
    <property type="match status" value="1"/>
</dbReference>
<organism evidence="7 8">
    <name type="scientific">Enorma phocaeensis</name>
    <dbReference type="NCBI Taxonomy" id="1871019"/>
    <lineage>
        <taxon>Bacteria</taxon>
        <taxon>Bacillati</taxon>
        <taxon>Actinomycetota</taxon>
        <taxon>Coriobacteriia</taxon>
        <taxon>Coriobacteriales</taxon>
        <taxon>Coriobacteriaceae</taxon>
        <taxon>Enorma</taxon>
    </lineage>
</organism>
<reference evidence="8" key="1">
    <citation type="submission" date="2023-06" db="EMBL/GenBank/DDBJ databases">
        <title>Identification and characterization of horizontal gene transfer across gut microbiota members of farm animals based on homology search.</title>
        <authorList>
            <person name="Zeman M."/>
            <person name="Kubasova T."/>
            <person name="Jahodarova E."/>
            <person name="Nykrynova M."/>
            <person name="Rychlik I."/>
        </authorList>
    </citation>
    <scope>NUCLEOTIDE SEQUENCE [LARGE SCALE GENOMIC DNA]</scope>
    <source>
        <strain evidence="8">154_Feed</strain>
    </source>
</reference>
<comment type="subcellular location">
    <subcellularLocation>
        <location evidence="1">Endoplasmic reticulum</location>
    </subcellularLocation>
</comment>
<dbReference type="EMBL" id="JAUDDZ010000009">
    <property type="protein sequence ID" value="MDM8275235.1"/>
    <property type="molecule type" value="Genomic_DNA"/>
</dbReference>
<dbReference type="InterPro" id="IPR036869">
    <property type="entry name" value="J_dom_sf"/>
</dbReference>
<dbReference type="PROSITE" id="PS50076">
    <property type="entry name" value="DNAJ_2"/>
    <property type="match status" value="1"/>
</dbReference>
<dbReference type="PANTHER" id="PTHR44140">
    <property type="entry name" value="LD25575P"/>
    <property type="match status" value="1"/>
</dbReference>
<keyword evidence="5" id="KW-0812">Transmembrane</keyword>
<name>A0ABT7V9Q3_9ACTN</name>
<keyword evidence="2" id="KW-0732">Signal</keyword>
<dbReference type="PRINTS" id="PR00625">
    <property type="entry name" value="JDOMAIN"/>
</dbReference>
<comment type="caution">
    <text evidence="7">The sequence shown here is derived from an EMBL/GenBank/DDBJ whole genome shotgun (WGS) entry which is preliminary data.</text>
</comment>
<evidence type="ECO:0000259" key="6">
    <source>
        <dbReference type="PROSITE" id="PS50076"/>
    </source>
</evidence>
<evidence type="ECO:0000256" key="1">
    <source>
        <dbReference type="ARBA" id="ARBA00004240"/>
    </source>
</evidence>
<evidence type="ECO:0000256" key="3">
    <source>
        <dbReference type="ARBA" id="ARBA00022824"/>
    </source>
</evidence>
<dbReference type="Proteomes" id="UP001529421">
    <property type="component" value="Unassembled WGS sequence"/>
</dbReference>
<gene>
    <name evidence="7" type="ORF">QUW28_06980</name>
</gene>
<evidence type="ECO:0000313" key="8">
    <source>
        <dbReference type="Proteomes" id="UP001529421"/>
    </source>
</evidence>
<feature type="transmembrane region" description="Helical" evidence="5">
    <location>
        <begin position="146"/>
        <end position="168"/>
    </location>
</feature>
<dbReference type="CDD" id="cd06257">
    <property type="entry name" value="DnaJ"/>
    <property type="match status" value="1"/>
</dbReference>
<keyword evidence="5" id="KW-0472">Membrane</keyword>
<sequence length="197" mass="21633">MTREEALRVLGLKSDATPSEVQVAYRELAQMLHPDKFGDNKRLRERAEQQMRTINEARDVLMKGSRASSGAARPGRGSKTSRRRDMTPSEIAFEAEARAHAAETARLTVVAQLRTMRERRRSMAVMAAVAAVVAIVFSRMRGGIGGIVASIATMLVVWGVVDVVSMGTQVSALESRSRDLLQARDAARKIAEEARKL</sequence>
<proteinExistence type="predicted"/>